<dbReference type="EMBL" id="JAJEPU010000067">
    <property type="protein sequence ID" value="MCC2165944.1"/>
    <property type="molecule type" value="Genomic_DNA"/>
</dbReference>
<comment type="caution">
    <text evidence="1">The sequence shown here is derived from an EMBL/GenBank/DDBJ whole genome shotgun (WGS) entry which is preliminary data.</text>
</comment>
<dbReference type="Proteomes" id="UP001198962">
    <property type="component" value="Unassembled WGS sequence"/>
</dbReference>
<dbReference type="Pfam" id="PF16162">
    <property type="entry name" value="KwaB"/>
    <property type="match status" value="1"/>
</dbReference>
<reference evidence="1" key="1">
    <citation type="submission" date="2021-10" db="EMBL/GenBank/DDBJ databases">
        <title>Anaerobic single-cell dispensing facilitates the cultivation of human gut bacteria.</title>
        <authorList>
            <person name="Afrizal A."/>
        </authorList>
    </citation>
    <scope>NUCLEOTIDE SEQUENCE</scope>
    <source>
        <strain evidence="1">CLA-AA-H274</strain>
    </source>
</reference>
<evidence type="ECO:0000313" key="2">
    <source>
        <dbReference type="Proteomes" id="UP001198962"/>
    </source>
</evidence>
<name>A0AAE3AQF7_9FIRM</name>
<dbReference type="InterPro" id="IPR032359">
    <property type="entry name" value="KwaB-like"/>
</dbReference>
<keyword evidence="2" id="KW-1185">Reference proteome</keyword>
<proteinExistence type="predicted"/>
<gene>
    <name evidence="1" type="ORF">LKD32_13895</name>
</gene>
<sequence length="330" mass="38608">MPKQRITTAINKVLNEQFGFEIYIVMKDGEQLVKRFVLDEGNPNETDGFKRRLRESIKEAIQNKFLADDSKYANGDDLANEQICFYVIKQDDTYQPFSYLRVPESHIENFKLSDKDNADAILFKFSFQRDGELRQLWAYQKIQPASIPNKQKKYFQLISKSLDCPDVFKEMKDQMFIITRKIDLLILGDEIITDNIKLLERHFGLETFLRASATRAVSSITTVGLIGNDDKLQEYVQRPNKKYAKKMMQIHKFPVATMSKERLLEKLRTVERWKNVFEIQDAQVYLRTFSDVENIIDLFTERYTKSEVTGQEYDTSIKDKAEPISNSNIA</sequence>
<dbReference type="RefSeq" id="WP_308452128.1">
    <property type="nucleotide sequence ID" value="NZ_JAJEPU010000067.1"/>
</dbReference>
<protein>
    <submittedName>
        <fullName evidence="1">DUF4868 domain-containing protein</fullName>
    </submittedName>
</protein>
<accession>A0AAE3AQF7</accession>
<dbReference type="AlphaFoldDB" id="A0AAE3AQF7"/>
<organism evidence="1 2">
    <name type="scientific">Brotaphodocola catenula</name>
    <dbReference type="NCBI Taxonomy" id="2885361"/>
    <lineage>
        <taxon>Bacteria</taxon>
        <taxon>Bacillati</taxon>
        <taxon>Bacillota</taxon>
        <taxon>Clostridia</taxon>
        <taxon>Lachnospirales</taxon>
        <taxon>Lachnospiraceae</taxon>
        <taxon>Brotaphodocola</taxon>
    </lineage>
</organism>
<evidence type="ECO:0000313" key="1">
    <source>
        <dbReference type="EMBL" id="MCC2165944.1"/>
    </source>
</evidence>